<accession>V9IMU4</accession>
<evidence type="ECO:0000313" key="1">
    <source>
        <dbReference type="EMBL" id="AEY61929.1"/>
    </source>
</evidence>
<organism evidence="1">
    <name type="scientific">Apis cerana</name>
    <name type="common">Indian honeybee</name>
    <dbReference type="NCBI Taxonomy" id="7461"/>
    <lineage>
        <taxon>Eukaryota</taxon>
        <taxon>Metazoa</taxon>
        <taxon>Ecdysozoa</taxon>
        <taxon>Arthropoda</taxon>
        <taxon>Hexapoda</taxon>
        <taxon>Insecta</taxon>
        <taxon>Pterygota</taxon>
        <taxon>Neoptera</taxon>
        <taxon>Endopterygota</taxon>
        <taxon>Hymenoptera</taxon>
        <taxon>Apocrita</taxon>
        <taxon>Aculeata</taxon>
        <taxon>Apoidea</taxon>
        <taxon>Anthophila</taxon>
        <taxon>Apidae</taxon>
        <taxon>Apis</taxon>
    </lineage>
</organism>
<name>V9IMU4_APICE</name>
<protein>
    <submittedName>
        <fullName evidence="1">Kruppel-like zinc finger protein</fullName>
    </submittedName>
</protein>
<reference evidence="1" key="1">
    <citation type="submission" date="2011-11" db="EMBL/GenBank/DDBJ databases">
        <title>Decoding the brain transcriptome of the Eastern honeybee (Apis cerana) based on pyrosequencing.</title>
        <authorList>
            <person name="Sun L."/>
            <person name="Zheng H."/>
            <person name="Wang Y."/>
            <person name="Xie X."/>
            <person name="Zhu Y."/>
            <person name="Gu W."/>
            <person name="Wang S."/>
        </authorList>
    </citation>
    <scope>NUCLEOTIDE SEQUENCE</scope>
    <source>
        <tissue evidence="1">Brain</tissue>
    </source>
</reference>
<sequence length="186" mass="21729">MTLNCKSFPEMENHESIVSEDFINLNNLQEINQVTDNTISIITDSLIKQNGDYLLQENKKLNNYQAVISNLIKNRMITSSNYSFEKDKKFFNQAEQHLYIHNEPLTSIIVQNKCINIFPQIQSKIQLNKSKKFTFLNKHMQGIKENENQNTILLLANNTLQNNIFKIDQNNTADNEIKKQIFDESK</sequence>
<dbReference type="EMBL" id="JR053438">
    <property type="protein sequence ID" value="AEY61929.1"/>
    <property type="molecule type" value="mRNA"/>
</dbReference>
<dbReference type="AlphaFoldDB" id="V9IMU4"/>
<proteinExistence type="evidence at transcript level"/>
<gene>
    <name evidence="1" type="ORF">ACCB14659</name>
</gene>